<evidence type="ECO:0000256" key="5">
    <source>
        <dbReference type="ARBA" id="ARBA00023284"/>
    </source>
</evidence>
<evidence type="ECO:0000313" key="8">
    <source>
        <dbReference type="EMBL" id="PTQ56440.1"/>
    </source>
</evidence>
<feature type="compositionally biased region" description="Polar residues" evidence="6">
    <location>
        <begin position="14"/>
        <end position="23"/>
    </location>
</feature>
<comment type="caution">
    <text evidence="8">The sequence shown here is derived from an EMBL/GenBank/DDBJ whole genome shotgun (WGS) entry which is preliminary data.</text>
</comment>
<name>A0A2R6Y197_9BACL</name>
<evidence type="ECO:0000313" key="9">
    <source>
        <dbReference type="Proteomes" id="UP000244338"/>
    </source>
</evidence>
<dbReference type="AlphaFoldDB" id="A0A2R6Y197"/>
<keyword evidence="2" id="KW-0732">Signal</keyword>
<gene>
    <name evidence="8" type="ORF">BSOLF_0208</name>
</gene>
<evidence type="ECO:0000256" key="4">
    <source>
        <dbReference type="ARBA" id="ARBA00023157"/>
    </source>
</evidence>
<dbReference type="Gene3D" id="3.40.30.10">
    <property type="entry name" value="Glutaredoxin"/>
    <property type="match status" value="1"/>
</dbReference>
<reference evidence="9" key="1">
    <citation type="journal article" date="2018" name="Sci. Rep.">
        <title>Lignite coal burning seam in the remote Altai Mountains harbors a hydrogen-driven thermophilic microbial community.</title>
        <authorList>
            <person name="Kadnikov V.V."/>
            <person name="Mardanov A.V."/>
            <person name="Ivasenko D.A."/>
            <person name="Antsiferov D.V."/>
            <person name="Beletsky A.V."/>
            <person name="Karnachuk O.V."/>
            <person name="Ravin N.V."/>
        </authorList>
    </citation>
    <scope>NUCLEOTIDE SEQUENCE [LARGE SCALE GENOMIC DNA]</scope>
</reference>
<keyword evidence="3" id="KW-0560">Oxidoreductase</keyword>
<dbReference type="Pfam" id="PF13462">
    <property type="entry name" value="Thioredoxin_4"/>
    <property type="match status" value="1"/>
</dbReference>
<dbReference type="Proteomes" id="UP000244338">
    <property type="component" value="Unassembled WGS sequence"/>
</dbReference>
<dbReference type="EMBL" id="PEBX01000028">
    <property type="protein sequence ID" value="PTQ56440.1"/>
    <property type="molecule type" value="Genomic_DNA"/>
</dbReference>
<feature type="domain" description="Thioredoxin-like fold" evidence="7">
    <location>
        <begin position="34"/>
        <end position="193"/>
    </location>
</feature>
<dbReference type="InterPro" id="IPR036249">
    <property type="entry name" value="Thioredoxin-like_sf"/>
</dbReference>
<organism evidence="8 9">
    <name type="scientific">Candidatus Carbonibacillus altaicus</name>
    <dbReference type="NCBI Taxonomy" id="2163959"/>
    <lineage>
        <taxon>Bacteria</taxon>
        <taxon>Bacillati</taxon>
        <taxon>Bacillota</taxon>
        <taxon>Bacilli</taxon>
        <taxon>Bacillales</taxon>
        <taxon>Candidatus Carbonibacillus</taxon>
    </lineage>
</organism>
<comment type="similarity">
    <text evidence="1">Belongs to the thioredoxin family. DsbA subfamily.</text>
</comment>
<evidence type="ECO:0000256" key="6">
    <source>
        <dbReference type="SAM" id="MobiDB-lite"/>
    </source>
</evidence>
<evidence type="ECO:0000256" key="1">
    <source>
        <dbReference type="ARBA" id="ARBA00005791"/>
    </source>
</evidence>
<evidence type="ECO:0000259" key="7">
    <source>
        <dbReference type="Pfam" id="PF13462"/>
    </source>
</evidence>
<feature type="region of interest" description="Disordered" evidence="6">
    <location>
        <begin position="1"/>
        <end position="26"/>
    </location>
</feature>
<evidence type="ECO:0000256" key="3">
    <source>
        <dbReference type="ARBA" id="ARBA00023002"/>
    </source>
</evidence>
<dbReference type="GO" id="GO:0016491">
    <property type="term" value="F:oxidoreductase activity"/>
    <property type="evidence" value="ECO:0007669"/>
    <property type="project" value="UniProtKB-KW"/>
</dbReference>
<dbReference type="PANTHER" id="PTHR13887">
    <property type="entry name" value="GLUTATHIONE S-TRANSFERASE KAPPA"/>
    <property type="match status" value="1"/>
</dbReference>
<dbReference type="PANTHER" id="PTHR13887:SF14">
    <property type="entry name" value="DISULFIDE BOND FORMATION PROTEIN D"/>
    <property type="match status" value="1"/>
</dbReference>
<dbReference type="InterPro" id="IPR012336">
    <property type="entry name" value="Thioredoxin-like_fold"/>
</dbReference>
<accession>A0A2R6Y197</accession>
<sequence length="209" mass="22951">MITGCSDSGKGKTPQKTNETSADQPVRIEDLRNTYPHLGNPDAQNKILLFADFKCPHCKTFDEEIFPKLLSTYVDTGKAELFYIPLPVLGGDAYTAAQAALAVHDEDPGAFWAYAQTLFAHQESPSKGWATPVRLIELGESIQPPVERTTIEQGLKSDAIREAIDQGKMIAEHYGLSAVPSLVINDRLLTNAHGEPDAFDWQAIEKALK</sequence>
<keyword evidence="4" id="KW-1015">Disulfide bond</keyword>
<evidence type="ECO:0000256" key="2">
    <source>
        <dbReference type="ARBA" id="ARBA00022729"/>
    </source>
</evidence>
<keyword evidence="5" id="KW-0676">Redox-active center</keyword>
<dbReference type="SUPFAM" id="SSF52833">
    <property type="entry name" value="Thioredoxin-like"/>
    <property type="match status" value="1"/>
</dbReference>
<protein>
    <submittedName>
        <fullName evidence="8">Thiol:disulfide interchange protein</fullName>
    </submittedName>
</protein>
<proteinExistence type="inferred from homology"/>